<keyword evidence="3" id="KW-0547">Nucleotide-binding</keyword>
<dbReference type="InterPro" id="IPR017871">
    <property type="entry name" value="ABC_transporter-like_CS"/>
</dbReference>
<dbReference type="Gene3D" id="3.40.50.300">
    <property type="entry name" value="P-loop containing nucleotide triphosphate hydrolases"/>
    <property type="match status" value="1"/>
</dbReference>
<comment type="similarity">
    <text evidence="1">Belongs to the ABC transporter superfamily.</text>
</comment>
<dbReference type="EMBL" id="BAAFZP010000001">
    <property type="protein sequence ID" value="GAB1583053.1"/>
    <property type="molecule type" value="Genomic_DNA"/>
</dbReference>
<dbReference type="GO" id="GO:0005524">
    <property type="term" value="F:ATP binding"/>
    <property type="evidence" value="ECO:0007669"/>
    <property type="project" value="UniProtKB-KW"/>
</dbReference>
<dbReference type="InterPro" id="IPR003439">
    <property type="entry name" value="ABC_transporter-like_ATP-bd"/>
</dbReference>
<dbReference type="CDD" id="cd03230">
    <property type="entry name" value="ABC_DR_subfamily_A"/>
    <property type="match status" value="1"/>
</dbReference>
<evidence type="ECO:0000313" key="6">
    <source>
        <dbReference type="EMBL" id="GAB1583053.1"/>
    </source>
</evidence>
<evidence type="ECO:0000256" key="2">
    <source>
        <dbReference type="ARBA" id="ARBA00022448"/>
    </source>
</evidence>
<evidence type="ECO:0000256" key="4">
    <source>
        <dbReference type="ARBA" id="ARBA00022840"/>
    </source>
</evidence>
<dbReference type="RefSeq" id="WP_407865568.1">
    <property type="nucleotide sequence ID" value="NZ_BAAFZP010000001.1"/>
</dbReference>
<keyword evidence="7" id="KW-1185">Reference proteome</keyword>
<dbReference type="InterPro" id="IPR051782">
    <property type="entry name" value="ABC_Transporter_VariousFunc"/>
</dbReference>
<dbReference type="PROSITE" id="PS00211">
    <property type="entry name" value="ABC_TRANSPORTER_1"/>
    <property type="match status" value="1"/>
</dbReference>
<accession>A0ABQ0H2A1</accession>
<evidence type="ECO:0000259" key="5">
    <source>
        <dbReference type="PROSITE" id="PS50893"/>
    </source>
</evidence>
<evidence type="ECO:0000256" key="1">
    <source>
        <dbReference type="ARBA" id="ARBA00005417"/>
    </source>
</evidence>
<dbReference type="PANTHER" id="PTHR42939:SF1">
    <property type="entry name" value="ABC TRANSPORTER ATP-BINDING PROTEIN ALBC-RELATED"/>
    <property type="match status" value="1"/>
</dbReference>
<reference evidence="6 7" key="1">
    <citation type="submission" date="2024-10" db="EMBL/GenBank/DDBJ databases">
        <title>Isolation, draft genome sequencing and identification of Phyllobacterium sp. NSA23, isolated from leaf soil.</title>
        <authorList>
            <person name="Akita H."/>
        </authorList>
    </citation>
    <scope>NUCLEOTIDE SEQUENCE [LARGE SCALE GENOMIC DNA]</scope>
    <source>
        <strain evidence="6 7">NSA23</strain>
    </source>
</reference>
<evidence type="ECO:0000313" key="7">
    <source>
        <dbReference type="Proteomes" id="UP001628091"/>
    </source>
</evidence>
<dbReference type="Proteomes" id="UP001628091">
    <property type="component" value="Unassembled WGS sequence"/>
</dbReference>
<dbReference type="InterPro" id="IPR027417">
    <property type="entry name" value="P-loop_NTPase"/>
</dbReference>
<dbReference type="PANTHER" id="PTHR42939">
    <property type="entry name" value="ABC TRANSPORTER ATP-BINDING PROTEIN ALBC-RELATED"/>
    <property type="match status" value="1"/>
</dbReference>
<dbReference type="InterPro" id="IPR003593">
    <property type="entry name" value="AAA+_ATPase"/>
</dbReference>
<organism evidence="6 7">
    <name type="scientific">Phyllobacterium phragmitis</name>
    <dbReference type="NCBI Taxonomy" id="2670329"/>
    <lineage>
        <taxon>Bacteria</taxon>
        <taxon>Pseudomonadati</taxon>
        <taxon>Pseudomonadota</taxon>
        <taxon>Alphaproteobacteria</taxon>
        <taxon>Hyphomicrobiales</taxon>
        <taxon>Phyllobacteriaceae</taxon>
        <taxon>Phyllobacterium</taxon>
    </lineage>
</organism>
<keyword evidence="2" id="KW-0813">Transport</keyword>
<proteinExistence type="inferred from homology"/>
<dbReference type="PROSITE" id="PS50893">
    <property type="entry name" value="ABC_TRANSPORTER_2"/>
    <property type="match status" value="1"/>
</dbReference>
<evidence type="ECO:0000256" key="3">
    <source>
        <dbReference type="ARBA" id="ARBA00022741"/>
    </source>
</evidence>
<dbReference type="SUPFAM" id="SSF52540">
    <property type="entry name" value="P-loop containing nucleoside triphosphate hydrolases"/>
    <property type="match status" value="1"/>
</dbReference>
<sequence>MQNLNGPTVNLDVVVKRYATRTATDHVSLTLEQGETIALVGHNGAGKTTLIKLMLGLIRPEAGMISVLGSDPARGEAEVRRRLGYLPENVAFNPALTGRETLSFYAKLKGEGGSPIADLLERVGLGEAGNRRVGTYSKGMRQRLGLAQALFGKPRLLLLDEPTTGLDPALRQHFYDIVSALRDEGCTVLISSHALAEMEGRADRVVIMDRGSKIADGSIEELRGLASMPARIRLRTAPGEQVRVETHLGLDGSHRRLSDTLIEVELPPEKKLRFLHHATALEDRVLDIDVLPPSLDELYAHFLNGRAAA</sequence>
<dbReference type="SMART" id="SM00382">
    <property type="entry name" value="AAA"/>
    <property type="match status" value="1"/>
</dbReference>
<protein>
    <submittedName>
        <fullName evidence="6">ABC transporter ATP-binding protein</fullName>
    </submittedName>
</protein>
<feature type="domain" description="ABC transporter" evidence="5">
    <location>
        <begin position="9"/>
        <end position="235"/>
    </location>
</feature>
<comment type="caution">
    <text evidence="6">The sequence shown here is derived from an EMBL/GenBank/DDBJ whole genome shotgun (WGS) entry which is preliminary data.</text>
</comment>
<keyword evidence="4 6" id="KW-0067">ATP-binding</keyword>
<dbReference type="Pfam" id="PF00005">
    <property type="entry name" value="ABC_tran"/>
    <property type="match status" value="1"/>
</dbReference>
<gene>
    <name evidence="6" type="ORF">PPNSA23_29960</name>
</gene>
<name>A0ABQ0H2A1_9HYPH</name>